<reference evidence="11 12" key="1">
    <citation type="submission" date="2016-01" db="EMBL/GenBank/DDBJ databases">
        <authorList>
            <person name="McClelland M."/>
            <person name="Jain A."/>
            <person name="Saraogi P."/>
            <person name="Mendelson R."/>
            <person name="Westerman R."/>
            <person name="SanMiguel P."/>
            <person name="Csonka L."/>
        </authorList>
    </citation>
    <scope>NUCLEOTIDE SEQUENCE [LARGE SCALE GENOMIC DNA]</scope>
    <source>
        <strain evidence="11 12">R-53146</strain>
    </source>
</reference>
<evidence type="ECO:0000256" key="5">
    <source>
        <dbReference type="ARBA" id="ARBA00022825"/>
    </source>
</evidence>
<dbReference type="InterPro" id="IPR050131">
    <property type="entry name" value="Peptidase_S8_subtilisin-like"/>
</dbReference>
<dbReference type="RefSeq" id="WP_055424860.1">
    <property type="nucleotide sequence ID" value="NZ_FCOR01000002.1"/>
</dbReference>
<evidence type="ECO:0000259" key="9">
    <source>
        <dbReference type="Pfam" id="PF18962"/>
    </source>
</evidence>
<comment type="similarity">
    <text evidence="1 6 7">Belongs to the peptidase S8 family.</text>
</comment>
<dbReference type="Pfam" id="PF18962">
    <property type="entry name" value="Por_Secre_tail"/>
    <property type="match status" value="1"/>
</dbReference>
<keyword evidence="3" id="KW-0732">Signal</keyword>
<feature type="domain" description="Peptidase S8/S53" evidence="8">
    <location>
        <begin position="156"/>
        <end position="420"/>
    </location>
</feature>
<name>A0A0X3AMS6_9FLAO</name>
<feature type="active site" description="Charge relay system" evidence="6">
    <location>
        <position position="164"/>
    </location>
</feature>
<evidence type="ECO:0000256" key="3">
    <source>
        <dbReference type="ARBA" id="ARBA00022729"/>
    </source>
</evidence>
<dbReference type="InterPro" id="IPR023827">
    <property type="entry name" value="Peptidase_S8_Asp-AS"/>
</dbReference>
<keyword evidence="12" id="KW-1185">Reference proteome</keyword>
<dbReference type="NCBIfam" id="TIGR04183">
    <property type="entry name" value="Por_Secre_tail"/>
    <property type="match status" value="1"/>
</dbReference>
<dbReference type="InterPro" id="IPR054399">
    <property type="entry name" value="Fervidolysin-like_N_prodom"/>
</dbReference>
<evidence type="ECO:0000259" key="10">
    <source>
        <dbReference type="Pfam" id="PF22148"/>
    </source>
</evidence>
<sequence length="517" mass="57480">MKRNYFVLFLFSIIFIDGQTVNKIIIKLKDNSHGELSHANKVSKINKLFSSNKTERIVLSEKDNNTIYTIEFPENADIKKIIEEYYKTGEIEYAEPNYIYTTQTQSTFIRPNDPYYNYQWGLHNDGSISAAIKNYPSKNGADINMEKAWEIEKGSDSIIVAIIDTGLNVNHPELKNRFWANIGKNFIENQNPKDLSSTNDHATNVAGIIGANANNGIGFTGIDWNCKLMILKVLDNDGSGYTTSIAEAIHYAVDNGARVINLSLGSKNYSQSMSLAIEKALKNNVVVVAAMGNENSMIENYPAAYPGVIAVGAINAESNRSNPFYRTWNTGSNYGNHISVVAPGDVICSIYDNASFNLNNCLSGTSQASPHVTGLASLLLAQDPHRTPADIKTIIEKTADDQMGNPLEDTPGWDKYYGFGRINAYRALSEKYVDKNTDLTEKKVKVYPNPAKQNFICDFPSNTKQIIIFSNVGQIIQSKNINGLTSDSFYISEPGIYFIHFKLDNGKKISKKISIIK</sequence>
<proteinExistence type="inferred from homology"/>
<evidence type="ECO:0000256" key="2">
    <source>
        <dbReference type="ARBA" id="ARBA00022670"/>
    </source>
</evidence>
<dbReference type="GO" id="GO:0004252">
    <property type="term" value="F:serine-type endopeptidase activity"/>
    <property type="evidence" value="ECO:0007669"/>
    <property type="project" value="UniProtKB-UniRule"/>
</dbReference>
<dbReference type="GO" id="GO:0006508">
    <property type="term" value="P:proteolysis"/>
    <property type="evidence" value="ECO:0007669"/>
    <property type="project" value="UniProtKB-KW"/>
</dbReference>
<feature type="domain" description="Fervidolysin-like N-terminal prodomain" evidence="10">
    <location>
        <begin position="22"/>
        <end position="97"/>
    </location>
</feature>
<keyword evidence="2 6" id="KW-0645">Protease</keyword>
<protein>
    <submittedName>
        <fullName evidence="11">Por secretion system C-terminal sorting domain-containing protein</fullName>
    </submittedName>
</protein>
<dbReference type="Gene3D" id="3.40.50.200">
    <property type="entry name" value="Peptidase S8/S53 domain"/>
    <property type="match status" value="1"/>
</dbReference>
<dbReference type="PROSITE" id="PS51892">
    <property type="entry name" value="SUBTILASE"/>
    <property type="match status" value="1"/>
</dbReference>
<keyword evidence="4 6" id="KW-0378">Hydrolase</keyword>
<dbReference type="Proteomes" id="UP000182761">
    <property type="component" value="Unassembled WGS sequence"/>
</dbReference>
<evidence type="ECO:0000256" key="6">
    <source>
        <dbReference type="PROSITE-ProRule" id="PRU01240"/>
    </source>
</evidence>
<dbReference type="InterPro" id="IPR036852">
    <property type="entry name" value="Peptidase_S8/S53_dom_sf"/>
</dbReference>
<dbReference type="PANTHER" id="PTHR43806:SF11">
    <property type="entry name" value="CEREVISIN-RELATED"/>
    <property type="match status" value="1"/>
</dbReference>
<dbReference type="PROSITE" id="PS00136">
    <property type="entry name" value="SUBTILASE_ASP"/>
    <property type="match status" value="1"/>
</dbReference>
<dbReference type="InterPro" id="IPR023828">
    <property type="entry name" value="Peptidase_S8_Ser-AS"/>
</dbReference>
<evidence type="ECO:0000313" key="12">
    <source>
        <dbReference type="Proteomes" id="UP000182761"/>
    </source>
</evidence>
<dbReference type="InterPro" id="IPR026444">
    <property type="entry name" value="Secre_tail"/>
</dbReference>
<dbReference type="InterPro" id="IPR015500">
    <property type="entry name" value="Peptidase_S8_subtilisin-rel"/>
</dbReference>
<feature type="active site" description="Charge relay system" evidence="6">
    <location>
        <position position="201"/>
    </location>
</feature>
<gene>
    <name evidence="11" type="ORF">Ga0061079_102185</name>
</gene>
<dbReference type="EMBL" id="FCOR01000002">
    <property type="protein sequence ID" value="CVK15634.1"/>
    <property type="molecule type" value="Genomic_DNA"/>
</dbReference>
<dbReference type="Pfam" id="PF00082">
    <property type="entry name" value="Peptidase_S8"/>
    <property type="match status" value="1"/>
</dbReference>
<keyword evidence="5 6" id="KW-0720">Serine protease</keyword>
<feature type="active site" description="Charge relay system" evidence="6">
    <location>
        <position position="366"/>
    </location>
</feature>
<dbReference type="PROSITE" id="PS00138">
    <property type="entry name" value="SUBTILASE_SER"/>
    <property type="match status" value="1"/>
</dbReference>
<dbReference type="Pfam" id="PF22148">
    <property type="entry name" value="Fervidolysin_NPro-like"/>
    <property type="match status" value="1"/>
</dbReference>
<evidence type="ECO:0000256" key="7">
    <source>
        <dbReference type="RuleBase" id="RU003355"/>
    </source>
</evidence>
<feature type="domain" description="Secretion system C-terminal sorting" evidence="9">
    <location>
        <begin position="446"/>
        <end position="515"/>
    </location>
</feature>
<dbReference type="InterPro" id="IPR000209">
    <property type="entry name" value="Peptidase_S8/S53_dom"/>
</dbReference>
<dbReference type="STRING" id="1586267.GCA_001418685_00464"/>
<accession>A0A0X3AMS6</accession>
<dbReference type="AlphaFoldDB" id="A0A0X3AMS6"/>
<evidence type="ECO:0000313" key="11">
    <source>
        <dbReference type="EMBL" id="CVK15634.1"/>
    </source>
</evidence>
<evidence type="ECO:0000259" key="8">
    <source>
        <dbReference type="Pfam" id="PF00082"/>
    </source>
</evidence>
<evidence type="ECO:0000256" key="1">
    <source>
        <dbReference type="ARBA" id="ARBA00011073"/>
    </source>
</evidence>
<dbReference type="PRINTS" id="PR00723">
    <property type="entry name" value="SUBTILISIN"/>
</dbReference>
<evidence type="ECO:0000256" key="4">
    <source>
        <dbReference type="ARBA" id="ARBA00022801"/>
    </source>
</evidence>
<dbReference type="OrthoDB" id="1055762at2"/>
<dbReference type="PANTHER" id="PTHR43806">
    <property type="entry name" value="PEPTIDASE S8"/>
    <property type="match status" value="1"/>
</dbReference>
<organism evidence="11 12">
    <name type="scientific">Apibacter mensalis</name>
    <dbReference type="NCBI Taxonomy" id="1586267"/>
    <lineage>
        <taxon>Bacteria</taxon>
        <taxon>Pseudomonadati</taxon>
        <taxon>Bacteroidota</taxon>
        <taxon>Flavobacteriia</taxon>
        <taxon>Flavobacteriales</taxon>
        <taxon>Weeksellaceae</taxon>
        <taxon>Apibacter</taxon>
    </lineage>
</organism>
<dbReference type="SUPFAM" id="SSF52743">
    <property type="entry name" value="Subtilisin-like"/>
    <property type="match status" value="1"/>
</dbReference>